<keyword evidence="1" id="KW-0813">Transport</keyword>
<dbReference type="InterPro" id="IPR003439">
    <property type="entry name" value="ABC_transporter-like_ATP-bd"/>
</dbReference>
<dbReference type="PANTHER" id="PTHR42939:SF1">
    <property type="entry name" value="ABC TRANSPORTER ATP-BINDING PROTEIN ALBC-RELATED"/>
    <property type="match status" value="1"/>
</dbReference>
<protein>
    <recommendedName>
        <fullName evidence="4">ABC transporter domain-containing protein</fullName>
    </recommendedName>
</protein>
<evidence type="ECO:0000256" key="1">
    <source>
        <dbReference type="ARBA" id="ARBA00022448"/>
    </source>
</evidence>
<dbReference type="EMBL" id="LJCQ01000277">
    <property type="protein sequence ID" value="KPV46230.1"/>
    <property type="molecule type" value="Genomic_DNA"/>
</dbReference>
<dbReference type="Gene3D" id="3.40.50.300">
    <property type="entry name" value="P-loop containing nucleotide triphosphate hydrolases"/>
    <property type="match status" value="1"/>
</dbReference>
<dbReference type="Pfam" id="PF00005">
    <property type="entry name" value="ABC_tran"/>
    <property type="match status" value="1"/>
</dbReference>
<reference evidence="5 6" key="1">
    <citation type="submission" date="2015-09" db="EMBL/GenBank/DDBJ databases">
        <title>Draft genome sequence of Acidiplasma aeolicum DSM 18409.</title>
        <authorList>
            <person name="Hemp J."/>
        </authorList>
    </citation>
    <scope>NUCLEOTIDE SEQUENCE [LARGE SCALE GENOMIC DNA]</scope>
    <source>
        <strain evidence="5 6">V</strain>
    </source>
</reference>
<evidence type="ECO:0000256" key="2">
    <source>
        <dbReference type="ARBA" id="ARBA00022741"/>
    </source>
</evidence>
<dbReference type="GO" id="GO:0005524">
    <property type="term" value="F:ATP binding"/>
    <property type="evidence" value="ECO:0007669"/>
    <property type="project" value="UniProtKB-KW"/>
</dbReference>
<dbReference type="PROSITE" id="PS50893">
    <property type="entry name" value="ABC_TRANSPORTER_2"/>
    <property type="match status" value="1"/>
</dbReference>
<sequence length="266" mass="30351">GLMIMALIYIENLKYSYGNVNNSLRDVKYELNNGEKNIVIGPNGSGKTTFLKCLLGILKTEKMIKIDNNYVENIREYTALSTNIKDALHLSGDLSVKEFIKYQMKLKLIKEDAAFNMLAYFKLDSLKNKRLSDLSTGQEKMVYNTIALSGDYKIILLDEPLSSIDPDRSRLLINIINKSKNSFIITTHDLDLIKKIKGSTLNIMIDGNLSEKISPGELIFSMNVNNTRPQDKFIEIRGNDRIIYLTYGKENNVINNIDDLLYLYEV</sequence>
<comment type="caution">
    <text evidence="5">The sequence shown here is derived from an EMBL/GenBank/DDBJ whole genome shotgun (WGS) entry which is preliminary data.</text>
</comment>
<evidence type="ECO:0000256" key="3">
    <source>
        <dbReference type="ARBA" id="ARBA00022840"/>
    </source>
</evidence>
<dbReference type="InterPro" id="IPR003593">
    <property type="entry name" value="AAA+_ATPase"/>
</dbReference>
<proteinExistence type="predicted"/>
<dbReference type="RefSeq" id="WP_054964322.1">
    <property type="nucleotide sequence ID" value="NZ_LJCQ01000277.1"/>
</dbReference>
<keyword evidence="2" id="KW-0547">Nucleotide-binding</keyword>
<dbReference type="InterPro" id="IPR051782">
    <property type="entry name" value="ABC_Transporter_VariousFunc"/>
</dbReference>
<feature type="non-terminal residue" evidence="5">
    <location>
        <position position="1"/>
    </location>
</feature>
<accession>A0A0P9GXS5</accession>
<organism evidence="5 6">
    <name type="scientific">Acidiplasma aeolicum</name>
    <dbReference type="NCBI Taxonomy" id="507754"/>
    <lineage>
        <taxon>Archaea</taxon>
        <taxon>Methanobacteriati</taxon>
        <taxon>Thermoplasmatota</taxon>
        <taxon>Thermoplasmata</taxon>
        <taxon>Thermoplasmatales</taxon>
        <taxon>Ferroplasmaceae</taxon>
        <taxon>Acidiplasma</taxon>
    </lineage>
</organism>
<dbReference type="PATRIC" id="fig|507754.4.peg.1950"/>
<evidence type="ECO:0000313" key="5">
    <source>
        <dbReference type="EMBL" id="KPV46230.1"/>
    </source>
</evidence>
<evidence type="ECO:0000259" key="4">
    <source>
        <dbReference type="PROSITE" id="PS50893"/>
    </source>
</evidence>
<dbReference type="GO" id="GO:0016887">
    <property type="term" value="F:ATP hydrolysis activity"/>
    <property type="evidence" value="ECO:0007669"/>
    <property type="project" value="InterPro"/>
</dbReference>
<dbReference type="SUPFAM" id="SSF52540">
    <property type="entry name" value="P-loop containing nucleoside triphosphate hydrolases"/>
    <property type="match status" value="1"/>
</dbReference>
<keyword evidence="3" id="KW-0067">ATP-binding</keyword>
<feature type="domain" description="ABC transporter" evidence="4">
    <location>
        <begin position="8"/>
        <end position="231"/>
    </location>
</feature>
<dbReference type="InterPro" id="IPR027417">
    <property type="entry name" value="P-loop_NTPase"/>
</dbReference>
<dbReference type="SMART" id="SM00382">
    <property type="entry name" value="AAA"/>
    <property type="match status" value="1"/>
</dbReference>
<dbReference type="Proteomes" id="UP000050515">
    <property type="component" value="Unassembled WGS sequence"/>
</dbReference>
<gene>
    <name evidence="5" type="ORF">SE19_06435</name>
</gene>
<dbReference type="AlphaFoldDB" id="A0A0P9GXS5"/>
<evidence type="ECO:0000313" key="6">
    <source>
        <dbReference type="Proteomes" id="UP000050515"/>
    </source>
</evidence>
<dbReference type="PANTHER" id="PTHR42939">
    <property type="entry name" value="ABC TRANSPORTER ATP-BINDING PROTEIN ALBC-RELATED"/>
    <property type="match status" value="1"/>
</dbReference>
<name>A0A0P9GXS5_9ARCH</name>